<keyword evidence="6 10" id="KW-0735">Signal-anchor</keyword>
<dbReference type="GO" id="GO:0005886">
    <property type="term" value="C:plasma membrane"/>
    <property type="evidence" value="ECO:0007669"/>
    <property type="project" value="UniProtKB-SubCell"/>
</dbReference>
<dbReference type="Pfam" id="PF03100">
    <property type="entry name" value="CcmE"/>
    <property type="match status" value="1"/>
</dbReference>
<dbReference type="OrthoDB" id="9793584at2"/>
<dbReference type="GO" id="GO:0046872">
    <property type="term" value="F:metal ion binding"/>
    <property type="evidence" value="ECO:0007669"/>
    <property type="project" value="UniProtKB-KW"/>
</dbReference>
<proteinExistence type="inferred from homology"/>
<dbReference type="HAMAP" id="MF_01959">
    <property type="entry name" value="CcmE"/>
    <property type="match status" value="1"/>
</dbReference>
<gene>
    <name evidence="10" type="primary">ccmE</name>
    <name evidence="10" type="synonym">cycJ</name>
    <name evidence="12" type="ORF">VW35_03895</name>
</gene>
<evidence type="ECO:0000256" key="10">
    <source>
        <dbReference type="HAMAP-Rule" id="MF_01959"/>
    </source>
</evidence>
<accession>A0A0F5LGD0</accession>
<dbReference type="GO" id="GO:0017004">
    <property type="term" value="P:cytochrome complex assembly"/>
    <property type="evidence" value="ECO:0007669"/>
    <property type="project" value="UniProtKB-KW"/>
</dbReference>
<evidence type="ECO:0000313" key="13">
    <source>
        <dbReference type="Proteomes" id="UP000033514"/>
    </source>
</evidence>
<keyword evidence="8 10" id="KW-0408">Iron</keyword>
<evidence type="ECO:0000256" key="5">
    <source>
        <dbReference type="ARBA" id="ARBA00022748"/>
    </source>
</evidence>
<keyword evidence="2 10" id="KW-0349">Heme</keyword>
<comment type="similarity">
    <text evidence="10">Belongs to the CcmE/CycJ family.</text>
</comment>
<evidence type="ECO:0000256" key="1">
    <source>
        <dbReference type="ARBA" id="ARBA00004370"/>
    </source>
</evidence>
<dbReference type="PANTHER" id="PTHR34128:SF2">
    <property type="entry name" value="CYTOCHROME C-TYPE BIOGENESIS PROTEIN CCME HOMOLOG, MITOCHONDRIAL"/>
    <property type="match status" value="1"/>
</dbReference>
<keyword evidence="9 10" id="KW-0472">Membrane</keyword>
<evidence type="ECO:0000256" key="3">
    <source>
        <dbReference type="ARBA" id="ARBA00022692"/>
    </source>
</evidence>
<keyword evidence="4 10" id="KW-0479">Metal-binding</keyword>
<feature type="topological domain" description="Cytoplasmic" evidence="10">
    <location>
        <begin position="1"/>
        <end position="16"/>
    </location>
</feature>
<dbReference type="NCBIfam" id="NF009731">
    <property type="entry name" value="PRK13254.1-5"/>
    <property type="match status" value="1"/>
</dbReference>
<dbReference type="PATRIC" id="fig|361041.3.peg.4181"/>
<evidence type="ECO:0000256" key="2">
    <source>
        <dbReference type="ARBA" id="ARBA00022617"/>
    </source>
</evidence>
<dbReference type="InterPro" id="IPR004329">
    <property type="entry name" value="CcmE"/>
</dbReference>
<dbReference type="EMBL" id="LAJG01000005">
    <property type="protein sequence ID" value="KKB81355.1"/>
    <property type="molecule type" value="Genomic_DNA"/>
</dbReference>
<organism evidence="12 13">
    <name type="scientific">Devosia soli</name>
    <dbReference type="NCBI Taxonomy" id="361041"/>
    <lineage>
        <taxon>Bacteria</taxon>
        <taxon>Pseudomonadati</taxon>
        <taxon>Pseudomonadota</taxon>
        <taxon>Alphaproteobacteria</taxon>
        <taxon>Hyphomicrobiales</taxon>
        <taxon>Devosiaceae</taxon>
        <taxon>Devosia</taxon>
    </lineage>
</organism>
<protein>
    <recommendedName>
        <fullName evidence="10">Cytochrome c-type biogenesis protein CcmE</fullName>
    </recommendedName>
    <alternativeName>
        <fullName evidence="10">Cytochrome c maturation protein E</fullName>
    </alternativeName>
    <alternativeName>
        <fullName evidence="10">Heme chaperone CcmE</fullName>
    </alternativeName>
</protein>
<dbReference type="STRING" id="361041.VW35_03895"/>
<evidence type="ECO:0000256" key="7">
    <source>
        <dbReference type="ARBA" id="ARBA00022989"/>
    </source>
</evidence>
<keyword evidence="13" id="KW-1185">Reference proteome</keyword>
<feature type="binding site" description="covalent" evidence="10 11">
    <location>
        <position position="130"/>
    </location>
    <ligand>
        <name>heme</name>
        <dbReference type="ChEBI" id="CHEBI:30413"/>
    </ligand>
</feature>
<comment type="caution">
    <text evidence="12">The sequence shown here is derived from an EMBL/GenBank/DDBJ whole genome shotgun (WGS) entry which is preliminary data.</text>
</comment>
<comment type="function">
    <text evidence="10">Heme chaperone required for the biogenesis of c-type cytochromes. Transiently binds heme delivered by CcmC and transfers the heme to apo-cytochromes in a process facilitated by CcmF and CcmH.</text>
</comment>
<dbReference type="InterPro" id="IPR036127">
    <property type="entry name" value="CcmE-like_sf"/>
</dbReference>
<sequence>MPQAVRRKGWSRKQKRLGIIVGLGVVLTLAAGLVLTALRDQIVFFYSPTEVVSRGVQPGQAIRLGGLVKEGSWQREGQANTFIVTDGATEIVAHYNGILPDLFREGQGVVAEGAVGADGSFDANNVLAKHDEKYVPREVVEALKAQGEWRPEAGNP</sequence>
<comment type="subcellular location">
    <subcellularLocation>
        <location evidence="10">Cell membrane</location>
        <topology evidence="10">Single-pass type II membrane protein</topology>
    </subcellularLocation>
    <subcellularLocation>
        <location evidence="1">Membrane</location>
    </subcellularLocation>
</comment>
<evidence type="ECO:0000256" key="4">
    <source>
        <dbReference type="ARBA" id="ARBA00022723"/>
    </source>
</evidence>
<evidence type="ECO:0000256" key="6">
    <source>
        <dbReference type="ARBA" id="ARBA00022968"/>
    </source>
</evidence>
<dbReference type="Gene3D" id="2.40.50.140">
    <property type="entry name" value="Nucleic acid-binding proteins"/>
    <property type="match status" value="1"/>
</dbReference>
<keyword evidence="10" id="KW-1003">Cell membrane</keyword>
<evidence type="ECO:0000256" key="11">
    <source>
        <dbReference type="PIRSR" id="PIRSR604329-50"/>
    </source>
</evidence>
<feature type="binding site" description="axial binding residue" evidence="10 11">
    <location>
        <position position="134"/>
    </location>
    <ligand>
        <name>heme</name>
        <dbReference type="ChEBI" id="CHEBI:30413"/>
    </ligand>
    <ligandPart>
        <name>Fe</name>
        <dbReference type="ChEBI" id="CHEBI:18248"/>
    </ligandPart>
</feature>
<dbReference type="InterPro" id="IPR012340">
    <property type="entry name" value="NA-bd_OB-fold"/>
</dbReference>
<evidence type="ECO:0000256" key="8">
    <source>
        <dbReference type="ARBA" id="ARBA00023004"/>
    </source>
</evidence>
<reference evidence="12 13" key="1">
    <citation type="submission" date="2015-03" db="EMBL/GenBank/DDBJ databases">
        <authorList>
            <person name="Hassan Y.I."/>
            <person name="Lepp D."/>
            <person name="Zhou T."/>
        </authorList>
    </citation>
    <scope>NUCLEOTIDE SEQUENCE [LARGE SCALE GENOMIC DNA]</scope>
    <source>
        <strain evidence="12 13">GH2-10</strain>
    </source>
</reference>
<dbReference type="AlphaFoldDB" id="A0A0F5LGD0"/>
<dbReference type="GO" id="GO:0017003">
    <property type="term" value="P:protein-heme linkage"/>
    <property type="evidence" value="ECO:0007669"/>
    <property type="project" value="UniProtKB-UniRule"/>
</dbReference>
<dbReference type="PANTHER" id="PTHR34128">
    <property type="entry name" value="CYTOCHROME C-TYPE BIOGENESIS PROTEIN CCME HOMOLOG, MITOCHONDRIAL"/>
    <property type="match status" value="1"/>
</dbReference>
<evidence type="ECO:0000313" key="12">
    <source>
        <dbReference type="EMBL" id="KKB81355.1"/>
    </source>
</evidence>
<dbReference type="GO" id="GO:0020037">
    <property type="term" value="F:heme binding"/>
    <property type="evidence" value="ECO:0007669"/>
    <property type="project" value="InterPro"/>
</dbReference>
<feature type="topological domain" description="Extracellular" evidence="10">
    <location>
        <begin position="38"/>
        <end position="156"/>
    </location>
</feature>
<evidence type="ECO:0000256" key="9">
    <source>
        <dbReference type="ARBA" id="ARBA00023136"/>
    </source>
</evidence>
<dbReference type="Proteomes" id="UP000033514">
    <property type="component" value="Unassembled WGS sequence"/>
</dbReference>
<keyword evidence="3 10" id="KW-0812">Transmembrane</keyword>
<keyword evidence="5 10" id="KW-0201">Cytochrome c-type biogenesis</keyword>
<name>A0A0F5LGD0_9HYPH</name>
<dbReference type="NCBIfam" id="NF009727">
    <property type="entry name" value="PRK13254.1-1"/>
    <property type="match status" value="1"/>
</dbReference>
<keyword evidence="7 10" id="KW-1133">Transmembrane helix</keyword>
<dbReference type="SUPFAM" id="SSF82093">
    <property type="entry name" value="Heme chaperone CcmE"/>
    <property type="match status" value="1"/>
</dbReference>